<feature type="compositionally biased region" description="Acidic residues" evidence="1">
    <location>
        <begin position="14"/>
        <end position="30"/>
    </location>
</feature>
<accession>A0A813Z2R7</accession>
<evidence type="ECO:0000256" key="1">
    <source>
        <dbReference type="SAM" id="MobiDB-lite"/>
    </source>
</evidence>
<dbReference type="EMBL" id="CAJNOC010001810">
    <property type="protein sequence ID" value="CAF0892890.1"/>
    <property type="molecule type" value="Genomic_DNA"/>
</dbReference>
<comment type="caution">
    <text evidence="2">The sequence shown here is derived from an EMBL/GenBank/DDBJ whole genome shotgun (WGS) entry which is preliminary data.</text>
</comment>
<protein>
    <submittedName>
        <fullName evidence="2">Uncharacterized protein</fullName>
    </submittedName>
</protein>
<name>A0A813Z2R7_9BILA</name>
<dbReference type="AlphaFoldDB" id="A0A813Z2R7"/>
<feature type="region of interest" description="Disordered" evidence="1">
    <location>
        <begin position="1"/>
        <end position="30"/>
    </location>
</feature>
<dbReference type="Proteomes" id="UP000663879">
    <property type="component" value="Unassembled WGS sequence"/>
</dbReference>
<keyword evidence="3" id="KW-1185">Reference proteome</keyword>
<proteinExistence type="predicted"/>
<organism evidence="2 3">
    <name type="scientific">Brachionus calyciflorus</name>
    <dbReference type="NCBI Taxonomy" id="104777"/>
    <lineage>
        <taxon>Eukaryota</taxon>
        <taxon>Metazoa</taxon>
        <taxon>Spiralia</taxon>
        <taxon>Gnathifera</taxon>
        <taxon>Rotifera</taxon>
        <taxon>Eurotatoria</taxon>
        <taxon>Monogononta</taxon>
        <taxon>Pseudotrocha</taxon>
        <taxon>Ploima</taxon>
        <taxon>Brachionidae</taxon>
        <taxon>Brachionus</taxon>
    </lineage>
</organism>
<reference evidence="2" key="1">
    <citation type="submission" date="2021-02" db="EMBL/GenBank/DDBJ databases">
        <authorList>
            <person name="Nowell W R."/>
        </authorList>
    </citation>
    <scope>NUCLEOTIDE SEQUENCE</scope>
    <source>
        <strain evidence="2">Ploen Becks lab</strain>
    </source>
</reference>
<evidence type="ECO:0000313" key="2">
    <source>
        <dbReference type="EMBL" id="CAF0892890.1"/>
    </source>
</evidence>
<gene>
    <name evidence="2" type="ORF">OXX778_LOCUS11002</name>
</gene>
<sequence>MFGFQKYLIKPAETNDDATESPRGEDEEEEFLIPNNQIDQQTAIPRDVSMNSLPVVCILDYFFKNQTQD</sequence>
<evidence type="ECO:0000313" key="3">
    <source>
        <dbReference type="Proteomes" id="UP000663879"/>
    </source>
</evidence>